<name>A0A2U8HH01_9RHOB</name>
<dbReference type="Proteomes" id="UP000244915">
    <property type="component" value="Chromosome 2"/>
</dbReference>
<dbReference type="EMBL" id="CP022190">
    <property type="protein sequence ID" value="AWI85279.1"/>
    <property type="molecule type" value="Genomic_DNA"/>
</dbReference>
<protein>
    <submittedName>
        <fullName evidence="1">Uncharacterized protein</fullName>
    </submittedName>
</protein>
<gene>
    <name evidence="1" type="ORF">CEW88_16190</name>
</gene>
<evidence type="ECO:0000313" key="1">
    <source>
        <dbReference type="EMBL" id="AWI85279.1"/>
    </source>
</evidence>
<accession>A0A2U8HH01</accession>
<reference evidence="1 2" key="1">
    <citation type="submission" date="2017-06" db="EMBL/GenBank/DDBJ databases">
        <title>Yangia sp. YSBP01 complete genome sequence.</title>
        <authorList>
            <person name="Woo J.-H."/>
            <person name="Kim H.-S."/>
        </authorList>
    </citation>
    <scope>NUCLEOTIDE SEQUENCE [LARGE SCALE GENOMIC DNA]</scope>
    <source>
        <strain evidence="1 2">YSBP01</strain>
    </source>
</reference>
<organism evidence="1 2">
    <name type="scientific">Alloyangia pacifica</name>
    <dbReference type="NCBI Taxonomy" id="311180"/>
    <lineage>
        <taxon>Bacteria</taxon>
        <taxon>Pseudomonadati</taxon>
        <taxon>Pseudomonadota</taxon>
        <taxon>Alphaproteobacteria</taxon>
        <taxon>Rhodobacterales</taxon>
        <taxon>Roseobacteraceae</taxon>
        <taxon>Alloyangia</taxon>
    </lineage>
</organism>
<proteinExistence type="predicted"/>
<dbReference type="AlphaFoldDB" id="A0A2U8HH01"/>
<sequence length="98" mass="10672">MLADGGDPERARALVSDIFVAHCERGIEGAASRPITIRYCRLDSVALCAAQALYTSLLWSYPRVCSAAIRDGAISSACPKSVRRPKDFAKTPDWRSSK</sequence>
<evidence type="ECO:0000313" key="2">
    <source>
        <dbReference type="Proteomes" id="UP000244915"/>
    </source>
</evidence>
<dbReference type="KEGG" id="ypac:CEW88_16190"/>